<sequence>MGFFASLFGGGAEQAPKRAKNTRLVDAMGRWSAAVKIAGEETEVFKVEHEAGKTTCYIAAEEGKEFEVQLDTLRQPSTDESARLYVDGVKKYVGKQISLREIRPFVFAPIALTDDATKAVRDEAIIKGLGTIRLDVYRVTYKGTVENTDQYMDESTEQLVNEKYKKATLSHTTTFGPSKYAPASDRLCDITYTDTWGSPMYSLVFQYRSRGRSVCTDSSPSPVHPDAFPRSTARGQGNCGTSSTSASPKLEAGSHASSSSATAGKKKHKRKKIELTLPESSDEDDDGGKLRAKIARLEAEVATLRADVKDKKAGKVKKEKFKATQENGKVVLDLLDE</sequence>
<dbReference type="AlphaFoldDB" id="A0A9P6W6J5"/>
<dbReference type="PANTHER" id="PTHR36223">
    <property type="entry name" value="BETA-LACTAMASE-TYPE TRANSPEPTIDASE FOLD DOMAIN CONTAINING PROTEIN"/>
    <property type="match status" value="1"/>
</dbReference>
<evidence type="ECO:0000256" key="1">
    <source>
        <dbReference type="SAM" id="MobiDB-lite"/>
    </source>
</evidence>
<organism evidence="3 4">
    <name type="scientific">Rhodotorula mucilaginosa</name>
    <name type="common">Yeast</name>
    <name type="synonym">Rhodotorula rubra</name>
    <dbReference type="NCBI Taxonomy" id="5537"/>
    <lineage>
        <taxon>Eukaryota</taxon>
        <taxon>Fungi</taxon>
        <taxon>Dikarya</taxon>
        <taxon>Basidiomycota</taxon>
        <taxon>Pucciniomycotina</taxon>
        <taxon>Microbotryomycetes</taxon>
        <taxon>Sporidiobolales</taxon>
        <taxon>Sporidiobolaceae</taxon>
        <taxon>Rhodotorula</taxon>
    </lineage>
</organism>
<dbReference type="PANTHER" id="PTHR36223:SF1">
    <property type="entry name" value="TRANSCRIPTION ELONGATION FACTOR EAF N-TERMINAL DOMAIN-CONTAINING PROTEIN"/>
    <property type="match status" value="1"/>
</dbReference>
<dbReference type="EMBL" id="PUHQ01000006">
    <property type="protein sequence ID" value="KAG0666065.1"/>
    <property type="molecule type" value="Genomic_DNA"/>
</dbReference>
<evidence type="ECO:0000313" key="4">
    <source>
        <dbReference type="Proteomes" id="UP000777482"/>
    </source>
</evidence>
<dbReference type="Pfam" id="PF25534">
    <property type="entry name" value="DUF7918"/>
    <property type="match status" value="1"/>
</dbReference>
<dbReference type="Proteomes" id="UP000777482">
    <property type="component" value="Unassembled WGS sequence"/>
</dbReference>
<keyword evidence="4" id="KW-1185">Reference proteome</keyword>
<proteinExistence type="predicted"/>
<evidence type="ECO:0000259" key="2">
    <source>
        <dbReference type="Pfam" id="PF25534"/>
    </source>
</evidence>
<protein>
    <recommendedName>
        <fullName evidence="2">DUF7918 domain-containing protein</fullName>
    </recommendedName>
</protein>
<reference evidence="3 4" key="1">
    <citation type="submission" date="2020-11" db="EMBL/GenBank/DDBJ databases">
        <title>Kefir isolates.</title>
        <authorList>
            <person name="Marcisauskas S."/>
            <person name="Kim Y."/>
            <person name="Blasche S."/>
        </authorList>
    </citation>
    <scope>NUCLEOTIDE SEQUENCE [LARGE SCALE GENOMIC DNA]</scope>
    <source>
        <strain evidence="3 4">KR</strain>
    </source>
</reference>
<dbReference type="OrthoDB" id="2538451at2759"/>
<feature type="compositionally biased region" description="Polar residues" evidence="1">
    <location>
        <begin position="233"/>
        <end position="247"/>
    </location>
</feature>
<gene>
    <name evidence="3" type="ORF">C6P46_005416</name>
</gene>
<comment type="caution">
    <text evidence="3">The sequence shown here is derived from an EMBL/GenBank/DDBJ whole genome shotgun (WGS) entry which is preliminary data.</text>
</comment>
<feature type="compositionally biased region" description="Low complexity" evidence="1">
    <location>
        <begin position="253"/>
        <end position="263"/>
    </location>
</feature>
<evidence type="ECO:0000313" key="3">
    <source>
        <dbReference type="EMBL" id="KAG0666065.1"/>
    </source>
</evidence>
<feature type="domain" description="DUF7918" evidence="2">
    <location>
        <begin position="102"/>
        <end position="210"/>
    </location>
</feature>
<dbReference type="InterPro" id="IPR057678">
    <property type="entry name" value="DUF7918"/>
</dbReference>
<accession>A0A9P6W6J5</accession>
<feature type="region of interest" description="Disordered" evidence="1">
    <location>
        <begin position="214"/>
        <end position="288"/>
    </location>
</feature>
<name>A0A9P6W6J5_RHOMI</name>